<gene>
    <name evidence="3" type="ORF">EYS42_10565</name>
</gene>
<keyword evidence="4" id="KW-1185">Reference proteome</keyword>
<reference evidence="3 4" key="1">
    <citation type="submission" date="2019-02" db="EMBL/GenBank/DDBJ databases">
        <title>Aquabacterium sp. strain KMB7.</title>
        <authorList>
            <person name="Chen W.-M."/>
        </authorList>
    </citation>
    <scope>NUCLEOTIDE SEQUENCE [LARGE SCALE GENOMIC DNA]</scope>
    <source>
        <strain evidence="3 4">KMB7</strain>
    </source>
</reference>
<comment type="caution">
    <text evidence="3">The sequence shown here is derived from an EMBL/GenBank/DDBJ whole genome shotgun (WGS) entry which is preliminary data.</text>
</comment>
<dbReference type="GO" id="GO:0016717">
    <property type="term" value="F:oxidoreductase activity, acting on paired donors, with oxidation of a pair of donors resulting in the reduction of molecular oxygen to two molecules of water"/>
    <property type="evidence" value="ECO:0007669"/>
    <property type="project" value="TreeGrafter"/>
</dbReference>
<feature type="transmembrane region" description="Helical" evidence="1">
    <location>
        <begin position="44"/>
        <end position="67"/>
    </location>
</feature>
<dbReference type="InterPro" id="IPR005804">
    <property type="entry name" value="FA_desaturase_dom"/>
</dbReference>
<proteinExistence type="predicted"/>
<evidence type="ECO:0000256" key="1">
    <source>
        <dbReference type="SAM" id="Phobius"/>
    </source>
</evidence>
<feature type="domain" description="Fatty acid desaturase" evidence="2">
    <location>
        <begin position="52"/>
        <end position="330"/>
    </location>
</feature>
<organism evidence="3 4">
    <name type="scientific">Aquabacterium lacunae</name>
    <dbReference type="NCBI Taxonomy" id="2528630"/>
    <lineage>
        <taxon>Bacteria</taxon>
        <taxon>Pseudomonadati</taxon>
        <taxon>Pseudomonadota</taxon>
        <taxon>Betaproteobacteria</taxon>
        <taxon>Burkholderiales</taxon>
        <taxon>Aquabacterium</taxon>
    </lineage>
</organism>
<name>A0A4Q9H1X0_9BURK</name>
<feature type="transmembrane region" description="Helical" evidence="1">
    <location>
        <begin position="141"/>
        <end position="162"/>
    </location>
</feature>
<sequence length="369" mass="42602">MAAFEKELNAIREEALAKVGDEDARYIKKILWTTRLLETAGRGLMMFGWFPPTWLLGVFLLGCAKIIDNMELGHNVMHGQFNFMNDPRFQGDTFEWDNTCPREGWRHTHNFEHHTYTNVIGKDRDFGYGMLRMSNDLSWRWFYHPVQFFYMLLLMVGFEWFVAVHELQTDKIFAGKKKLSDMQTQWNLIKAKMWRQVRKDYIVWPLVAAAVAAPFGMSMEAGLATLAGNFFGNIVRNVWAAAIIFCGHFTEDVYTFDKRSIEGETRGQWYLRQILGSSNITGGFLLHLMSGNLSHQVEHHLYPDMPASRYAEVAPKVRAVCAKYGVPYSTGRFMPQLFTVMKRVIRYSFPGGPQKAMAFEVDSVLPEKI</sequence>
<dbReference type="AlphaFoldDB" id="A0A4Q9H1X0"/>
<keyword evidence="1" id="KW-0812">Transmembrane</keyword>
<keyword evidence="1" id="KW-1133">Transmembrane helix</keyword>
<dbReference type="CDD" id="cd03506">
    <property type="entry name" value="Delta6-FADS-like"/>
    <property type="match status" value="1"/>
</dbReference>
<dbReference type="PANTHER" id="PTHR19353:SF84">
    <property type="entry name" value="ACYL-COA DELTA-9-DESATURASE, DESB"/>
    <property type="match status" value="1"/>
</dbReference>
<dbReference type="Pfam" id="PF00487">
    <property type="entry name" value="FA_desaturase"/>
    <property type="match status" value="1"/>
</dbReference>
<feature type="transmembrane region" description="Helical" evidence="1">
    <location>
        <begin position="201"/>
        <end position="218"/>
    </location>
</feature>
<dbReference type="GO" id="GO:0016020">
    <property type="term" value="C:membrane"/>
    <property type="evidence" value="ECO:0007669"/>
    <property type="project" value="TreeGrafter"/>
</dbReference>
<evidence type="ECO:0000313" key="3">
    <source>
        <dbReference type="EMBL" id="TBO30469.1"/>
    </source>
</evidence>
<dbReference type="InterPro" id="IPR012171">
    <property type="entry name" value="Fatty_acid_desaturase"/>
</dbReference>
<dbReference type="GO" id="GO:0006629">
    <property type="term" value="P:lipid metabolic process"/>
    <property type="evidence" value="ECO:0007669"/>
    <property type="project" value="InterPro"/>
</dbReference>
<protein>
    <submittedName>
        <fullName evidence="3">Acyl-CoA desaturase</fullName>
    </submittedName>
</protein>
<evidence type="ECO:0000259" key="2">
    <source>
        <dbReference type="Pfam" id="PF00487"/>
    </source>
</evidence>
<dbReference type="OrthoDB" id="104711at2"/>
<evidence type="ECO:0000313" key="4">
    <source>
        <dbReference type="Proteomes" id="UP000292120"/>
    </source>
</evidence>
<dbReference type="EMBL" id="SIXI01000004">
    <property type="protein sequence ID" value="TBO30469.1"/>
    <property type="molecule type" value="Genomic_DNA"/>
</dbReference>
<accession>A0A4Q9H1X0</accession>
<dbReference type="Proteomes" id="UP000292120">
    <property type="component" value="Unassembled WGS sequence"/>
</dbReference>
<dbReference type="PANTHER" id="PTHR19353">
    <property type="entry name" value="FATTY ACID DESATURASE 2"/>
    <property type="match status" value="1"/>
</dbReference>
<keyword evidence="1" id="KW-0472">Membrane</keyword>